<reference evidence="1 2" key="1">
    <citation type="submission" date="2020-08" db="EMBL/GenBank/DDBJ databases">
        <title>Bridging the membrane lipid divide: bacteria of the FCB group superphylum have the potential to synthesize archaeal ether lipids.</title>
        <authorList>
            <person name="Villanueva L."/>
            <person name="Von Meijenfeldt F.A.B."/>
            <person name="Westbye A.B."/>
            <person name="Yadav S."/>
            <person name="Hopmans E.C."/>
            <person name="Dutilh B.E."/>
            <person name="Sinninghe Damste J.S."/>
        </authorList>
    </citation>
    <scope>NUCLEOTIDE SEQUENCE [LARGE SCALE GENOMIC DNA]</scope>
    <source>
        <strain evidence="1">NIOZ-UU27</strain>
    </source>
</reference>
<comment type="caution">
    <text evidence="1">The sequence shown here is derived from an EMBL/GenBank/DDBJ whole genome shotgun (WGS) entry which is preliminary data.</text>
</comment>
<dbReference type="EMBL" id="JACNJD010000198">
    <property type="protein sequence ID" value="MBC8177212.1"/>
    <property type="molecule type" value="Genomic_DNA"/>
</dbReference>
<proteinExistence type="predicted"/>
<evidence type="ECO:0000313" key="1">
    <source>
        <dbReference type="EMBL" id="MBC8177212.1"/>
    </source>
</evidence>
<sequence length="65" mass="7514">MLTPGERIEAFLERNPHMRAITEEQTEGKPLETLTVFAEFMERIENLPKKRLERLYRLAKGGGGL</sequence>
<dbReference type="AlphaFoldDB" id="A0A8J6MXY5"/>
<gene>
    <name evidence="1" type="ORF">H8E19_07380</name>
</gene>
<dbReference type="Proteomes" id="UP000650524">
    <property type="component" value="Unassembled WGS sequence"/>
</dbReference>
<organism evidence="1 2">
    <name type="scientific">Candidatus Desulfacyla euxinica</name>
    <dbReference type="NCBI Taxonomy" id="2841693"/>
    <lineage>
        <taxon>Bacteria</taxon>
        <taxon>Deltaproteobacteria</taxon>
        <taxon>Candidatus Desulfacyla</taxon>
    </lineage>
</organism>
<evidence type="ECO:0000313" key="2">
    <source>
        <dbReference type="Proteomes" id="UP000650524"/>
    </source>
</evidence>
<accession>A0A8J6MXY5</accession>
<protein>
    <submittedName>
        <fullName evidence="1">Uncharacterized protein</fullName>
    </submittedName>
</protein>
<name>A0A8J6MXY5_9DELT</name>